<evidence type="ECO:0000256" key="1">
    <source>
        <dbReference type="ARBA" id="ARBA00004308"/>
    </source>
</evidence>
<sequence>MTELNAMLIKLALIVGIGAMIGWITNYVAIKMLFRPYKEINFGLFKIQGLIPKRKHEIAVSIADTVQKELISLKDVTSSLDGEELEIRMGNMIDKILDAKLEGELVKKFPMLAMFMSDDMLRKIKSMIKTSILENKDTIIEMFSNYLEEKVDFREIIIKNVDGFSLEKLEDITYSLARKELKHIEVVGAVLGGIIGFFQFGVSLFI</sequence>
<dbReference type="GO" id="GO:0012505">
    <property type="term" value="C:endomembrane system"/>
    <property type="evidence" value="ECO:0007669"/>
    <property type="project" value="UniProtKB-SubCell"/>
</dbReference>
<dbReference type="EMBL" id="LS483487">
    <property type="protein sequence ID" value="SQJ12598.1"/>
    <property type="molecule type" value="Genomic_DNA"/>
</dbReference>
<keyword evidence="5 6" id="KW-0472">Membrane</keyword>
<gene>
    <name evidence="7" type="ORF">NCTC12112_02753</name>
</gene>
<reference evidence="7 8" key="1">
    <citation type="submission" date="2018-06" db="EMBL/GenBank/DDBJ databases">
        <authorList>
            <consortium name="Pathogen Informatics"/>
            <person name="Doyle S."/>
        </authorList>
    </citation>
    <scope>NUCLEOTIDE SEQUENCE [LARGE SCALE GENOMIC DNA]</scope>
    <source>
        <strain evidence="7 8">NCTC12112</strain>
    </source>
</reference>
<dbReference type="AlphaFoldDB" id="A0AAX1TR13"/>
<evidence type="ECO:0000256" key="5">
    <source>
        <dbReference type="ARBA" id="ARBA00023136"/>
    </source>
</evidence>
<proteinExistence type="inferred from homology"/>
<feature type="transmembrane region" description="Helical" evidence="6">
    <location>
        <begin position="186"/>
        <end position="205"/>
    </location>
</feature>
<dbReference type="RefSeq" id="WP_005980505.1">
    <property type="nucleotide sequence ID" value="NZ_CABKNW010000005.1"/>
</dbReference>
<dbReference type="GeneID" id="78454026"/>
<dbReference type="InterPro" id="IPR007383">
    <property type="entry name" value="DUF445"/>
</dbReference>
<organism evidence="7 8">
    <name type="scientific">Fusobacterium ulcerans</name>
    <dbReference type="NCBI Taxonomy" id="861"/>
    <lineage>
        <taxon>Bacteria</taxon>
        <taxon>Fusobacteriati</taxon>
        <taxon>Fusobacteriota</taxon>
        <taxon>Fusobacteriia</taxon>
        <taxon>Fusobacteriales</taxon>
        <taxon>Fusobacteriaceae</taxon>
        <taxon>Fusobacterium</taxon>
    </lineage>
</organism>
<dbReference type="Proteomes" id="UP000249008">
    <property type="component" value="Chromosome 1"/>
</dbReference>
<evidence type="ECO:0000256" key="3">
    <source>
        <dbReference type="ARBA" id="ARBA00022692"/>
    </source>
</evidence>
<evidence type="ECO:0000313" key="8">
    <source>
        <dbReference type="Proteomes" id="UP000249008"/>
    </source>
</evidence>
<evidence type="ECO:0000256" key="6">
    <source>
        <dbReference type="SAM" id="Phobius"/>
    </source>
</evidence>
<comment type="subcellular location">
    <subcellularLocation>
        <location evidence="1">Endomembrane system</location>
    </subcellularLocation>
</comment>
<dbReference type="PANTHER" id="PTHR35791:SF1">
    <property type="entry name" value="UPF0754 MEMBRANE PROTEIN YHEB"/>
    <property type="match status" value="1"/>
</dbReference>
<name>A0AAX1TR13_9FUSO</name>
<dbReference type="KEGG" id="ful:C4N20_04340"/>
<evidence type="ECO:0000313" key="7">
    <source>
        <dbReference type="EMBL" id="SQJ12598.1"/>
    </source>
</evidence>
<comment type="similarity">
    <text evidence="2">Belongs to the UPF0754 family.</text>
</comment>
<dbReference type="Pfam" id="PF04286">
    <property type="entry name" value="DUF445"/>
    <property type="match status" value="2"/>
</dbReference>
<dbReference type="PANTHER" id="PTHR35791">
    <property type="entry name" value="UPF0754 MEMBRANE PROTEIN YHEB"/>
    <property type="match status" value="1"/>
</dbReference>
<evidence type="ECO:0000256" key="2">
    <source>
        <dbReference type="ARBA" id="ARBA00008053"/>
    </source>
</evidence>
<keyword evidence="3 6" id="KW-0812">Transmembrane</keyword>
<evidence type="ECO:0000256" key="4">
    <source>
        <dbReference type="ARBA" id="ARBA00022989"/>
    </source>
</evidence>
<protein>
    <submittedName>
        <fullName evidence="7">Predicted membrane protein</fullName>
    </submittedName>
</protein>
<accession>A0AAX1TR13</accession>
<keyword evidence="4 6" id="KW-1133">Transmembrane helix</keyword>
<feature type="transmembrane region" description="Helical" evidence="6">
    <location>
        <begin position="6"/>
        <end position="29"/>
    </location>
</feature>